<accession>A0A6P5WH24</accession>
<gene>
    <name evidence="2" type="primary">LOC111274681</name>
</gene>
<reference evidence="2" key="1">
    <citation type="submission" date="2025-08" db="UniProtKB">
        <authorList>
            <consortium name="RefSeq"/>
        </authorList>
    </citation>
    <scope>IDENTIFICATION</scope>
    <source>
        <tissue evidence="2">Fruit stalk</tissue>
    </source>
</reference>
<dbReference type="AlphaFoldDB" id="A0A6P5WH24"/>
<proteinExistence type="predicted"/>
<organism evidence="1 2">
    <name type="scientific">Durio zibethinus</name>
    <name type="common">Durian</name>
    <dbReference type="NCBI Taxonomy" id="66656"/>
    <lineage>
        <taxon>Eukaryota</taxon>
        <taxon>Viridiplantae</taxon>
        <taxon>Streptophyta</taxon>
        <taxon>Embryophyta</taxon>
        <taxon>Tracheophyta</taxon>
        <taxon>Spermatophyta</taxon>
        <taxon>Magnoliopsida</taxon>
        <taxon>eudicotyledons</taxon>
        <taxon>Gunneridae</taxon>
        <taxon>Pentapetalae</taxon>
        <taxon>rosids</taxon>
        <taxon>malvids</taxon>
        <taxon>Malvales</taxon>
        <taxon>Malvaceae</taxon>
        <taxon>Helicteroideae</taxon>
        <taxon>Durio</taxon>
    </lineage>
</organism>
<name>A0A6P5WH24_DURZI</name>
<dbReference type="OrthoDB" id="1734132at2759"/>
<evidence type="ECO:0000313" key="2">
    <source>
        <dbReference type="RefSeq" id="XP_022715253.1"/>
    </source>
</evidence>
<keyword evidence="1" id="KW-1185">Reference proteome</keyword>
<dbReference type="KEGG" id="dzi:111274681"/>
<sequence>MALLGKQGWRILRRPGSLVRQVLKAKYFPQSSFMPAKLGASSSLTRRSVRSAKRVLEMGLRWRVANRKQIRIWEDVWATTRQTLTPCGDRNIGARYYWVFDLTMLVANGRKMRLGKHSRSRKRTRFAVYKLDVMKGRTSSFGEKKRMENTR</sequence>
<dbReference type="RefSeq" id="XP_022715253.1">
    <property type="nucleotide sequence ID" value="XM_022859518.1"/>
</dbReference>
<evidence type="ECO:0000313" key="1">
    <source>
        <dbReference type="Proteomes" id="UP000515121"/>
    </source>
</evidence>
<dbReference type="Proteomes" id="UP000515121">
    <property type="component" value="Unplaced"/>
</dbReference>
<protein>
    <submittedName>
        <fullName evidence="2">Uncharacterized protein LOC111274681</fullName>
    </submittedName>
</protein>
<dbReference type="GeneID" id="111274681"/>